<protein>
    <recommendedName>
        <fullName evidence="2">DUF4440 domain-containing protein</fullName>
    </recommendedName>
</protein>
<feature type="chain" id="PRO_5027105564" description="DUF4440 domain-containing protein" evidence="1">
    <location>
        <begin position="21"/>
        <end position="147"/>
    </location>
</feature>
<evidence type="ECO:0000313" key="3">
    <source>
        <dbReference type="EMBL" id="CAA9234678.1"/>
    </source>
</evidence>
<proteinExistence type="predicted"/>
<dbReference type="SUPFAM" id="SSF54427">
    <property type="entry name" value="NTF2-like"/>
    <property type="match status" value="1"/>
</dbReference>
<gene>
    <name evidence="3" type="ORF">AVDCRST_MAG42-1329</name>
</gene>
<dbReference type="InterPro" id="IPR032710">
    <property type="entry name" value="NTF2-like_dom_sf"/>
</dbReference>
<sequence>MKAVTLALASVLLVASVARADSPDPQIDATVEAFHVALKKGESAAVMALLAPDAQILEGGHTESRAEYEKGHLASDIEFARAVPGTRENIVVRQEGSVAWATSTSRVTGTFKGREVNSAGAELMVLTKMPDGWRIRAIHWSSHALKK</sequence>
<reference evidence="3" key="1">
    <citation type="submission" date="2020-02" db="EMBL/GenBank/DDBJ databases">
        <authorList>
            <person name="Meier V. D."/>
        </authorList>
    </citation>
    <scope>NUCLEOTIDE SEQUENCE</scope>
    <source>
        <strain evidence="3">AVDCRST_MAG42</strain>
    </source>
</reference>
<dbReference type="EMBL" id="CADCTA010000056">
    <property type="protein sequence ID" value="CAA9234678.1"/>
    <property type="molecule type" value="Genomic_DNA"/>
</dbReference>
<dbReference type="AlphaFoldDB" id="A0A6J4HVL5"/>
<feature type="signal peptide" evidence="1">
    <location>
        <begin position="1"/>
        <end position="20"/>
    </location>
</feature>
<dbReference type="Pfam" id="PF14534">
    <property type="entry name" value="DUF4440"/>
    <property type="match status" value="1"/>
</dbReference>
<name>A0A6J4HVL5_9BACT</name>
<dbReference type="InterPro" id="IPR027843">
    <property type="entry name" value="DUF4440"/>
</dbReference>
<evidence type="ECO:0000259" key="2">
    <source>
        <dbReference type="Pfam" id="PF14534"/>
    </source>
</evidence>
<accession>A0A6J4HVL5</accession>
<organism evidence="3">
    <name type="scientific">uncultured Chthoniobacterales bacterium</name>
    <dbReference type="NCBI Taxonomy" id="1836801"/>
    <lineage>
        <taxon>Bacteria</taxon>
        <taxon>Pseudomonadati</taxon>
        <taxon>Verrucomicrobiota</taxon>
        <taxon>Spartobacteria</taxon>
        <taxon>Chthoniobacterales</taxon>
        <taxon>environmental samples</taxon>
    </lineage>
</organism>
<feature type="domain" description="DUF4440" evidence="2">
    <location>
        <begin position="27"/>
        <end position="135"/>
    </location>
</feature>
<evidence type="ECO:0000256" key="1">
    <source>
        <dbReference type="SAM" id="SignalP"/>
    </source>
</evidence>
<dbReference type="Gene3D" id="3.10.450.50">
    <property type="match status" value="1"/>
</dbReference>
<keyword evidence="1" id="KW-0732">Signal</keyword>